<dbReference type="GO" id="GO:0016020">
    <property type="term" value="C:membrane"/>
    <property type="evidence" value="ECO:0007669"/>
    <property type="project" value="InterPro"/>
</dbReference>
<dbReference type="GO" id="GO:0005509">
    <property type="term" value="F:calcium ion binding"/>
    <property type="evidence" value="ECO:0007669"/>
    <property type="project" value="InterPro"/>
</dbReference>
<proteinExistence type="predicted"/>
<reference evidence="1 2" key="1">
    <citation type="journal article" date="2018" name="Environ. Microbiol.">
        <title>Novel energy conservation strategies and behaviour of Pelotomaculum schinkii driving syntrophic propionate catabolism.</title>
        <authorList>
            <person name="Hidalgo-Ahumada C.A.P."/>
            <person name="Nobu M.K."/>
            <person name="Narihiro T."/>
            <person name="Tamaki H."/>
            <person name="Liu W.T."/>
            <person name="Kamagata Y."/>
            <person name="Stams A.J.M."/>
            <person name="Imachi H."/>
            <person name="Sousa D.Z."/>
        </authorList>
    </citation>
    <scope>NUCLEOTIDE SEQUENCE [LARGE SCALE GENOMIC DNA]</scope>
    <source>
        <strain evidence="1 2">MGP</strain>
    </source>
</reference>
<evidence type="ECO:0000313" key="1">
    <source>
        <dbReference type="EMBL" id="TEB12592.1"/>
    </source>
</evidence>
<comment type="caution">
    <text evidence="1">The sequence shown here is derived from an EMBL/GenBank/DDBJ whole genome shotgun (WGS) entry which is preliminary data.</text>
</comment>
<dbReference type="AlphaFoldDB" id="A0A4Y7RV55"/>
<dbReference type="Proteomes" id="UP000297597">
    <property type="component" value="Unassembled WGS sequence"/>
</dbReference>
<dbReference type="InterPro" id="IPR015919">
    <property type="entry name" value="Cadherin-like_sf"/>
</dbReference>
<protein>
    <submittedName>
        <fullName evidence="1">Uncharacterized protein</fullName>
    </submittedName>
</protein>
<accession>A0A4Y7RV55</accession>
<evidence type="ECO:0000313" key="2">
    <source>
        <dbReference type="Proteomes" id="UP000297597"/>
    </source>
</evidence>
<dbReference type="OrthoDB" id="976756at2"/>
<dbReference type="RefSeq" id="WP_134212798.1">
    <property type="nucleotide sequence ID" value="NZ_QFFZ01000006.1"/>
</dbReference>
<keyword evidence="2" id="KW-1185">Reference proteome</keyword>
<sequence length="120" mass="12325">MVYKGLIENTGGSTVCVVPDQIQNAFIGIPFSIDIVASDPDGLITGIEAVDLPLWAAICVVTELPASDVVARITGIPAAEDEGIQDISIVATNGSGNRAASLLKIKVVDYGFSDDPPGVA</sequence>
<organism evidence="1 2">
    <name type="scientific">Pelotomaculum propionicicum</name>
    <dbReference type="NCBI Taxonomy" id="258475"/>
    <lineage>
        <taxon>Bacteria</taxon>
        <taxon>Bacillati</taxon>
        <taxon>Bacillota</taxon>
        <taxon>Clostridia</taxon>
        <taxon>Eubacteriales</taxon>
        <taxon>Desulfotomaculaceae</taxon>
        <taxon>Pelotomaculum</taxon>
    </lineage>
</organism>
<dbReference type="EMBL" id="QFFZ01000006">
    <property type="protein sequence ID" value="TEB12592.1"/>
    <property type="molecule type" value="Genomic_DNA"/>
</dbReference>
<gene>
    <name evidence="1" type="ORF">Pmgp_00923</name>
</gene>
<name>A0A4Y7RV55_9FIRM</name>
<dbReference type="SUPFAM" id="SSF49313">
    <property type="entry name" value="Cadherin-like"/>
    <property type="match status" value="1"/>
</dbReference>